<dbReference type="Gene3D" id="1.25.40.10">
    <property type="entry name" value="Tetratricopeptide repeat domain"/>
    <property type="match status" value="1"/>
</dbReference>
<dbReference type="SUPFAM" id="SSF48452">
    <property type="entry name" value="TPR-like"/>
    <property type="match status" value="1"/>
</dbReference>
<dbReference type="Proteomes" id="UP001162131">
    <property type="component" value="Unassembled WGS sequence"/>
</dbReference>
<dbReference type="InterPro" id="IPR011990">
    <property type="entry name" value="TPR-like_helical_dom_sf"/>
</dbReference>
<gene>
    <name evidence="2" type="ORF">BSTOLATCC_MIC7776</name>
</gene>
<dbReference type="AlphaFoldDB" id="A0AAU9IU28"/>
<reference evidence="2" key="1">
    <citation type="submission" date="2021-09" db="EMBL/GenBank/DDBJ databases">
        <authorList>
            <consortium name="AG Swart"/>
            <person name="Singh M."/>
            <person name="Singh A."/>
            <person name="Seah K."/>
            <person name="Emmerich C."/>
        </authorList>
    </citation>
    <scope>NUCLEOTIDE SEQUENCE</scope>
    <source>
        <strain evidence="2">ATCC30299</strain>
    </source>
</reference>
<comment type="caution">
    <text evidence="2">The sequence shown here is derived from an EMBL/GenBank/DDBJ whole genome shotgun (WGS) entry which is preliminary data.</text>
</comment>
<proteinExistence type="predicted"/>
<organism evidence="2 3">
    <name type="scientific">Blepharisma stoltei</name>
    <dbReference type="NCBI Taxonomy" id="1481888"/>
    <lineage>
        <taxon>Eukaryota</taxon>
        <taxon>Sar</taxon>
        <taxon>Alveolata</taxon>
        <taxon>Ciliophora</taxon>
        <taxon>Postciliodesmatophora</taxon>
        <taxon>Heterotrichea</taxon>
        <taxon>Heterotrichida</taxon>
        <taxon>Blepharismidae</taxon>
        <taxon>Blepharisma</taxon>
    </lineage>
</organism>
<evidence type="ECO:0000313" key="3">
    <source>
        <dbReference type="Proteomes" id="UP001162131"/>
    </source>
</evidence>
<dbReference type="GO" id="GO:0003676">
    <property type="term" value="F:nucleic acid binding"/>
    <property type="evidence" value="ECO:0007669"/>
    <property type="project" value="InterPro"/>
</dbReference>
<evidence type="ECO:0000256" key="1">
    <source>
        <dbReference type="SAM" id="MobiDB-lite"/>
    </source>
</evidence>
<keyword evidence="3" id="KW-1185">Reference proteome</keyword>
<dbReference type="SUPFAM" id="SSF54928">
    <property type="entry name" value="RNA-binding domain, RBD"/>
    <property type="match status" value="1"/>
</dbReference>
<dbReference type="EMBL" id="CAJZBQ010000009">
    <property type="protein sequence ID" value="CAG9312985.1"/>
    <property type="molecule type" value="Genomic_DNA"/>
</dbReference>
<name>A0AAU9IU28_9CILI</name>
<sequence>MAGKTNTKSFKKQPLKPLSLKKPSKVSNIDVESNHGRDNDSLPIPKGDSPYALAKLAEYKERDLDKAEYYYNLTIKAGDRCESAIKDLASLLHQRGKTKEACNLLDKHRNLFKNDAERFENLYNTLKKQIVTTGNCLNKRLKLSGLKKDDDSDFVYSLFSNTMRIISVELKYEEIGTKEVYYAILDFSSHSSARKTLEGFHHWEEYKIEWIDYNGEVAGDAHYARHKMEEYRKHHPTFEYKVFDRDPKGYVLSMPIDGTAIQNGEKLKVDGLDVKNILGVSLFSTIFEESEI</sequence>
<protein>
    <submittedName>
        <fullName evidence="2">Uncharacterized protein</fullName>
    </submittedName>
</protein>
<evidence type="ECO:0000313" key="2">
    <source>
        <dbReference type="EMBL" id="CAG9312985.1"/>
    </source>
</evidence>
<feature type="region of interest" description="Disordered" evidence="1">
    <location>
        <begin position="1"/>
        <end position="46"/>
    </location>
</feature>
<dbReference type="InterPro" id="IPR035979">
    <property type="entry name" value="RBD_domain_sf"/>
</dbReference>
<accession>A0AAU9IU28</accession>